<protein>
    <recommendedName>
        <fullName evidence="6">NACHT domain-containing protein</fullName>
    </recommendedName>
</protein>
<dbReference type="Pfam" id="PF22939">
    <property type="entry name" value="WHD_GPIID"/>
    <property type="match status" value="1"/>
</dbReference>
<reference evidence="4" key="1">
    <citation type="journal article" date="2023" name="Mol. Phylogenet. Evol.">
        <title>Genome-scale phylogeny and comparative genomics of the fungal order Sordariales.</title>
        <authorList>
            <person name="Hensen N."/>
            <person name="Bonometti L."/>
            <person name="Westerberg I."/>
            <person name="Brannstrom I.O."/>
            <person name="Guillou S."/>
            <person name="Cros-Aarteil S."/>
            <person name="Calhoun S."/>
            <person name="Haridas S."/>
            <person name="Kuo A."/>
            <person name="Mondo S."/>
            <person name="Pangilinan J."/>
            <person name="Riley R."/>
            <person name="LaButti K."/>
            <person name="Andreopoulos B."/>
            <person name="Lipzen A."/>
            <person name="Chen C."/>
            <person name="Yan M."/>
            <person name="Daum C."/>
            <person name="Ng V."/>
            <person name="Clum A."/>
            <person name="Steindorff A."/>
            <person name="Ohm R.A."/>
            <person name="Martin F."/>
            <person name="Silar P."/>
            <person name="Natvig D.O."/>
            <person name="Lalanne C."/>
            <person name="Gautier V."/>
            <person name="Ament-Velasquez S.L."/>
            <person name="Kruys A."/>
            <person name="Hutchinson M.I."/>
            <person name="Powell A.J."/>
            <person name="Barry K."/>
            <person name="Miller A.N."/>
            <person name="Grigoriev I.V."/>
            <person name="Debuchy R."/>
            <person name="Gladieux P."/>
            <person name="Hiltunen Thoren M."/>
            <person name="Johannesson H."/>
        </authorList>
    </citation>
    <scope>NUCLEOTIDE SEQUENCE</scope>
    <source>
        <strain evidence="4">CBS 103.79</strain>
    </source>
</reference>
<evidence type="ECO:0000256" key="1">
    <source>
        <dbReference type="ARBA" id="ARBA00022737"/>
    </source>
</evidence>
<reference evidence="4" key="2">
    <citation type="submission" date="2023-05" db="EMBL/GenBank/DDBJ databases">
        <authorList>
            <consortium name="Lawrence Berkeley National Laboratory"/>
            <person name="Steindorff A."/>
            <person name="Hensen N."/>
            <person name="Bonometti L."/>
            <person name="Westerberg I."/>
            <person name="Brannstrom I.O."/>
            <person name="Guillou S."/>
            <person name="Cros-Aarteil S."/>
            <person name="Calhoun S."/>
            <person name="Haridas S."/>
            <person name="Kuo A."/>
            <person name="Mondo S."/>
            <person name="Pangilinan J."/>
            <person name="Riley R."/>
            <person name="Labutti K."/>
            <person name="Andreopoulos B."/>
            <person name="Lipzen A."/>
            <person name="Chen C."/>
            <person name="Yanf M."/>
            <person name="Daum C."/>
            <person name="Ng V."/>
            <person name="Clum A."/>
            <person name="Ohm R."/>
            <person name="Martin F."/>
            <person name="Silar P."/>
            <person name="Natvig D."/>
            <person name="Lalanne C."/>
            <person name="Gautier V."/>
            <person name="Ament-Velasquez S.L."/>
            <person name="Kruys A."/>
            <person name="Hutchinson M.I."/>
            <person name="Powell A.J."/>
            <person name="Barry K."/>
            <person name="Miller A.N."/>
            <person name="Grigoriev I.V."/>
            <person name="Debuchy R."/>
            <person name="Gladieux P."/>
            <person name="Thoren M.H."/>
            <person name="Johannesson H."/>
        </authorList>
    </citation>
    <scope>NUCLEOTIDE SEQUENCE</scope>
    <source>
        <strain evidence="4">CBS 103.79</strain>
    </source>
</reference>
<feature type="domain" description="Nephrocystin 3-like N-terminal" evidence="3">
    <location>
        <begin position="194"/>
        <end position="356"/>
    </location>
</feature>
<dbReference type="SUPFAM" id="SSF52540">
    <property type="entry name" value="P-loop containing nucleoside triphosphate hydrolases"/>
    <property type="match status" value="1"/>
</dbReference>
<keyword evidence="5" id="KW-1185">Reference proteome</keyword>
<name>A0AAN6MMH3_9PEZI</name>
<dbReference type="Proteomes" id="UP001303889">
    <property type="component" value="Unassembled WGS sequence"/>
</dbReference>
<dbReference type="PANTHER" id="PTHR10039:SF16">
    <property type="entry name" value="GPI INOSITOL-DEACYLASE"/>
    <property type="match status" value="1"/>
</dbReference>
<dbReference type="PANTHER" id="PTHR10039">
    <property type="entry name" value="AMELOGENIN"/>
    <property type="match status" value="1"/>
</dbReference>
<evidence type="ECO:0000259" key="2">
    <source>
        <dbReference type="Pfam" id="PF22939"/>
    </source>
</evidence>
<gene>
    <name evidence="4" type="ORF">C8A05DRAFT_43162</name>
</gene>
<comment type="caution">
    <text evidence="4">The sequence shown here is derived from an EMBL/GenBank/DDBJ whole genome shotgun (WGS) entry which is preliminary data.</text>
</comment>
<proteinExistence type="predicted"/>
<dbReference type="Pfam" id="PF24883">
    <property type="entry name" value="NPHP3_N"/>
    <property type="match status" value="1"/>
</dbReference>
<dbReference type="Gene3D" id="3.40.50.300">
    <property type="entry name" value="P-loop containing nucleotide triphosphate hydrolases"/>
    <property type="match status" value="1"/>
</dbReference>
<dbReference type="InterPro" id="IPR054471">
    <property type="entry name" value="GPIID_WHD"/>
</dbReference>
<evidence type="ECO:0008006" key="6">
    <source>
        <dbReference type="Google" id="ProtNLM"/>
    </source>
</evidence>
<evidence type="ECO:0000313" key="4">
    <source>
        <dbReference type="EMBL" id="KAK3903637.1"/>
    </source>
</evidence>
<evidence type="ECO:0000313" key="5">
    <source>
        <dbReference type="Proteomes" id="UP001303889"/>
    </source>
</evidence>
<keyword evidence="1" id="KW-0677">Repeat</keyword>
<dbReference type="SUPFAM" id="SSF48403">
    <property type="entry name" value="Ankyrin repeat"/>
    <property type="match status" value="1"/>
</dbReference>
<dbReference type="InterPro" id="IPR027417">
    <property type="entry name" value="P-loop_NTPase"/>
</dbReference>
<accession>A0AAN6MMH3</accession>
<sequence>MADPLSVAGLVIAIGGVIKSVVQYCSHVREAANEIRSLTTELLAELFALQGALAQLNSNTVPSTQSGPEFELVLRSADQALRSLAEYLTAGHNSKFGQSVQKLRWHWKKEEVQKHIQRIERAKVWFILLLTTDLHQYDQVILSQISQLNLGVQREWEDRRKEKISTENAVALQWLAPVDPGERYIKAIASHHPGTSQWFIDGPLSKLLESPAGQASILWLKGKSGSGKTTLLGHVLQYLQTRLPADVGFAYFFCSFDDLGTQDPTNILGSLLAQLATYLPGIVQEISASFKTQPISRVNQLTLVQEEEIFVRHGATLGVLFIVVDAVNESPRRNEITACLARLASQLGNLRIIVSSTGDPGFDLSPQSFRFLDVEMKPSVVDRDIQLYLQNALDMKDFFSPDLRREIKESISREAHGMFRYARWQAEHIMSRRTGRAAKKALTYMPQDLNETYCSTLGRLEKGSQDRELLRRALLWLAVAVRPLRLSELNEAVVVEDGDTHIDSDSRFDSPGLLIDIANGLLEYDPSSQTVSLGHSSIKAFLTSDWIKSSPASDVGFDDETAHKAVMNTCLTYLSFSRFRDGCTEVYDLMYEEYPLLGYAARSWPLHIKSLQQDDWTKVQSFLSTRSLLGAGNYGWWIELITGAGLDEDVVEDTHPLYYSSSFGYTGLVEAILRFDDTVDLEALGGRADSTALQVACFRRRLDVATLLVVAGANPLSLDGTLFEEGDVGFSSLWWAVENGWTELAVDMLASHHSLNHILAESKSSSILFVNS</sequence>
<dbReference type="InterPro" id="IPR056884">
    <property type="entry name" value="NPHP3-like_N"/>
</dbReference>
<feature type="domain" description="GPI inositol-deacylase winged helix" evidence="2">
    <location>
        <begin position="461"/>
        <end position="549"/>
    </location>
</feature>
<dbReference type="AlphaFoldDB" id="A0AAN6MMH3"/>
<dbReference type="InterPro" id="IPR036770">
    <property type="entry name" value="Ankyrin_rpt-contain_sf"/>
</dbReference>
<organism evidence="4 5">
    <name type="scientific">Staphylotrichum tortipilum</name>
    <dbReference type="NCBI Taxonomy" id="2831512"/>
    <lineage>
        <taxon>Eukaryota</taxon>
        <taxon>Fungi</taxon>
        <taxon>Dikarya</taxon>
        <taxon>Ascomycota</taxon>
        <taxon>Pezizomycotina</taxon>
        <taxon>Sordariomycetes</taxon>
        <taxon>Sordariomycetidae</taxon>
        <taxon>Sordariales</taxon>
        <taxon>Chaetomiaceae</taxon>
        <taxon>Staphylotrichum</taxon>
    </lineage>
</organism>
<dbReference type="EMBL" id="MU855437">
    <property type="protein sequence ID" value="KAK3903637.1"/>
    <property type="molecule type" value="Genomic_DNA"/>
</dbReference>
<evidence type="ECO:0000259" key="3">
    <source>
        <dbReference type="Pfam" id="PF24883"/>
    </source>
</evidence>
<dbReference type="Gene3D" id="1.25.40.20">
    <property type="entry name" value="Ankyrin repeat-containing domain"/>
    <property type="match status" value="1"/>
</dbReference>